<dbReference type="InterPro" id="IPR023165">
    <property type="entry name" value="rRNA_Ade_diMease-like_C"/>
</dbReference>
<dbReference type="SUPFAM" id="SSF53335">
    <property type="entry name" value="S-adenosyl-L-methionine-dependent methyltransferases"/>
    <property type="match status" value="1"/>
</dbReference>
<evidence type="ECO:0000256" key="6">
    <source>
        <dbReference type="ARBA" id="ARBA00022884"/>
    </source>
</evidence>
<keyword evidence="3 7" id="KW-0489">Methyltransferase</keyword>
<sequence>MSKPRRQKSPVTAKKQLGQHFLTDESIIRRIVQAIAPNPHAAFLEIGPGLGAITLPMLSECKRLTVIELDTRVIPLLRANAALIGTLEIIEADVLTVDFNALLGDKPWHVFGNLPYNISTPILFALCPVQSIVDMVFMLQKEVVERMDAQTGEPAYGRLSVMLQQYFDVAYLFDVPATAFSPPPKVTSAMVSLKRLPQPRWQVNDNQVFSAVVKQAFSMRRKTLRNALKPIMDAETLAALGVDADLRAEKIDGAIFAKIANALSVKS</sequence>
<feature type="binding site" evidence="7 8">
    <location>
        <position position="47"/>
    </location>
    <ligand>
        <name>S-adenosyl-L-methionine</name>
        <dbReference type="ChEBI" id="CHEBI:59789"/>
    </ligand>
</feature>
<feature type="binding site" evidence="7 8">
    <location>
        <position position="20"/>
    </location>
    <ligand>
        <name>S-adenosyl-L-methionine</name>
        <dbReference type="ChEBI" id="CHEBI:59789"/>
    </ligand>
</feature>
<dbReference type="Gene3D" id="3.40.50.150">
    <property type="entry name" value="Vaccinia Virus protein VP39"/>
    <property type="match status" value="1"/>
</dbReference>
<dbReference type="AlphaFoldDB" id="A0A6N7ERR7"/>
<dbReference type="HAMAP" id="MF_00607">
    <property type="entry name" value="16SrRNA_methyltr_A"/>
    <property type="match status" value="1"/>
</dbReference>
<dbReference type="InterPro" id="IPR001737">
    <property type="entry name" value="KsgA/Erm"/>
</dbReference>
<dbReference type="FunFam" id="1.10.8.100:FF:000001">
    <property type="entry name" value="Ribosomal RNA small subunit methyltransferase A"/>
    <property type="match status" value="1"/>
</dbReference>
<dbReference type="EC" id="2.1.1.182" evidence="7"/>
<dbReference type="GO" id="GO:0005829">
    <property type="term" value="C:cytosol"/>
    <property type="evidence" value="ECO:0007669"/>
    <property type="project" value="TreeGrafter"/>
</dbReference>
<dbReference type="InterPro" id="IPR029063">
    <property type="entry name" value="SAM-dependent_MTases_sf"/>
</dbReference>
<dbReference type="EMBL" id="WHNW01000001">
    <property type="protein sequence ID" value="MPV85182.1"/>
    <property type="molecule type" value="Genomic_DNA"/>
</dbReference>
<dbReference type="NCBIfam" id="TIGR00755">
    <property type="entry name" value="ksgA"/>
    <property type="match status" value="1"/>
</dbReference>
<name>A0A6N7ERR7_9GAMM</name>
<protein>
    <recommendedName>
        <fullName evidence="7">Ribosomal RNA small subunit methyltransferase A</fullName>
        <ecNumber evidence="7">2.1.1.182</ecNumber>
    </recommendedName>
    <alternativeName>
        <fullName evidence="7">16S rRNA (adenine(1518)-N(6)/adenine(1519)-N(6))-dimethyltransferase</fullName>
    </alternativeName>
    <alternativeName>
        <fullName evidence="7">16S rRNA dimethyladenosine transferase</fullName>
    </alternativeName>
    <alternativeName>
        <fullName evidence="7">16S rRNA dimethylase</fullName>
    </alternativeName>
    <alternativeName>
        <fullName evidence="7">S-adenosylmethionine-6-N', N'-adenosyl(rRNA) dimethyltransferase</fullName>
    </alternativeName>
</protein>
<evidence type="ECO:0000256" key="7">
    <source>
        <dbReference type="HAMAP-Rule" id="MF_00607"/>
    </source>
</evidence>
<dbReference type="InterPro" id="IPR011530">
    <property type="entry name" value="rRNA_adenine_dimethylase"/>
</dbReference>
<evidence type="ECO:0000259" key="9">
    <source>
        <dbReference type="SMART" id="SM00650"/>
    </source>
</evidence>
<feature type="domain" description="Ribosomal RNA adenine methylase transferase N-terminal" evidence="9">
    <location>
        <begin position="27"/>
        <end position="197"/>
    </location>
</feature>
<evidence type="ECO:0000256" key="2">
    <source>
        <dbReference type="ARBA" id="ARBA00022552"/>
    </source>
</evidence>
<proteinExistence type="inferred from homology"/>
<dbReference type="Gene3D" id="1.10.8.100">
    <property type="entry name" value="Ribosomal RNA adenine dimethylase-like, domain 2"/>
    <property type="match status" value="1"/>
</dbReference>
<keyword evidence="11" id="KW-1185">Reference proteome</keyword>
<comment type="function">
    <text evidence="7">Specifically dimethylates two adjacent adenosines (A1518 and A1519) in the loop of a conserved hairpin near the 3'-end of 16S rRNA in the 30S particle. May play a critical role in biogenesis of 30S subunits.</text>
</comment>
<keyword evidence="4 7" id="KW-0808">Transferase</keyword>
<evidence type="ECO:0000256" key="1">
    <source>
        <dbReference type="ARBA" id="ARBA00022490"/>
    </source>
</evidence>
<dbReference type="InterPro" id="IPR020598">
    <property type="entry name" value="rRNA_Ade_methylase_Trfase_N"/>
</dbReference>
<evidence type="ECO:0000256" key="5">
    <source>
        <dbReference type="ARBA" id="ARBA00022691"/>
    </source>
</evidence>
<accession>A0A6N7ERR7</accession>
<keyword evidence="5 7" id="KW-0949">S-adenosyl-L-methionine</keyword>
<keyword evidence="6 7" id="KW-0694">RNA-binding</keyword>
<dbReference type="RefSeq" id="WP_152808186.1">
    <property type="nucleotide sequence ID" value="NZ_WHNW01000001.1"/>
</dbReference>
<comment type="caution">
    <text evidence="10">The sequence shown here is derived from an EMBL/GenBank/DDBJ whole genome shotgun (WGS) entry which is preliminary data.</text>
</comment>
<dbReference type="PANTHER" id="PTHR11727">
    <property type="entry name" value="DIMETHYLADENOSINE TRANSFERASE"/>
    <property type="match status" value="1"/>
</dbReference>
<feature type="binding site" evidence="7 8">
    <location>
        <position position="68"/>
    </location>
    <ligand>
        <name>S-adenosyl-L-methionine</name>
        <dbReference type="ChEBI" id="CHEBI:59789"/>
    </ligand>
</feature>
<keyword evidence="1 7" id="KW-0963">Cytoplasm</keyword>
<dbReference type="PANTHER" id="PTHR11727:SF7">
    <property type="entry name" value="DIMETHYLADENOSINE TRANSFERASE-RELATED"/>
    <property type="match status" value="1"/>
</dbReference>
<reference evidence="10 11" key="1">
    <citation type="submission" date="2019-10" db="EMBL/GenBank/DDBJ databases">
        <title>Cardiobacteriales fam. a chemoheterotrophic member of the order Cardiobacteriales, and proposal of Cardiobacteriales fam. nov.</title>
        <authorList>
            <person name="Wang C."/>
        </authorList>
    </citation>
    <scope>NUCLEOTIDE SEQUENCE [LARGE SCALE GENOMIC DNA]</scope>
    <source>
        <strain evidence="10 11">ML27</strain>
    </source>
</reference>
<comment type="subcellular location">
    <subcellularLocation>
        <location evidence="7">Cytoplasm</location>
    </subcellularLocation>
</comment>
<evidence type="ECO:0000313" key="11">
    <source>
        <dbReference type="Proteomes" id="UP000471298"/>
    </source>
</evidence>
<feature type="binding site" evidence="7 8">
    <location>
        <position position="93"/>
    </location>
    <ligand>
        <name>S-adenosyl-L-methionine</name>
        <dbReference type="ChEBI" id="CHEBI:59789"/>
    </ligand>
</feature>
<dbReference type="Proteomes" id="UP000471298">
    <property type="component" value="Unassembled WGS sequence"/>
</dbReference>
<evidence type="ECO:0000256" key="3">
    <source>
        <dbReference type="ARBA" id="ARBA00022603"/>
    </source>
</evidence>
<gene>
    <name evidence="7 10" type="primary">rsmA</name>
    <name evidence="7" type="synonym">ksgA</name>
    <name evidence="10" type="ORF">GCU85_00345</name>
</gene>
<comment type="similarity">
    <text evidence="7">Belongs to the class I-like SAM-binding methyltransferase superfamily. rRNA adenine N(6)-methyltransferase family. RsmA subfamily.</text>
</comment>
<feature type="binding site" evidence="7 8">
    <location>
        <position position="22"/>
    </location>
    <ligand>
        <name>S-adenosyl-L-methionine</name>
        <dbReference type="ChEBI" id="CHEBI:59789"/>
    </ligand>
</feature>
<dbReference type="InParanoid" id="A0A6N7ERR7"/>
<evidence type="ECO:0000256" key="8">
    <source>
        <dbReference type="PROSITE-ProRule" id="PRU01026"/>
    </source>
</evidence>
<feature type="binding site" evidence="7 8">
    <location>
        <position position="113"/>
    </location>
    <ligand>
        <name>S-adenosyl-L-methionine</name>
        <dbReference type="ChEBI" id="CHEBI:59789"/>
    </ligand>
</feature>
<dbReference type="Pfam" id="PF00398">
    <property type="entry name" value="RrnaAD"/>
    <property type="match status" value="1"/>
</dbReference>
<dbReference type="SMART" id="SM00650">
    <property type="entry name" value="rADc"/>
    <property type="match status" value="1"/>
</dbReference>
<evidence type="ECO:0000313" key="10">
    <source>
        <dbReference type="EMBL" id="MPV85182.1"/>
    </source>
</evidence>
<evidence type="ECO:0000256" key="4">
    <source>
        <dbReference type="ARBA" id="ARBA00022679"/>
    </source>
</evidence>
<dbReference type="FunCoup" id="A0A6N7ERR7">
    <property type="interactions" value="475"/>
</dbReference>
<keyword evidence="2 7" id="KW-0698">rRNA processing</keyword>
<dbReference type="CDD" id="cd02440">
    <property type="entry name" value="AdoMet_MTases"/>
    <property type="match status" value="1"/>
</dbReference>
<dbReference type="PROSITE" id="PS51689">
    <property type="entry name" value="SAM_RNA_A_N6_MT"/>
    <property type="match status" value="1"/>
</dbReference>
<comment type="catalytic activity">
    <reaction evidence="7">
        <text>adenosine(1518)/adenosine(1519) in 16S rRNA + 4 S-adenosyl-L-methionine = N(6)-dimethyladenosine(1518)/N(6)-dimethyladenosine(1519) in 16S rRNA + 4 S-adenosyl-L-homocysteine + 4 H(+)</text>
        <dbReference type="Rhea" id="RHEA:19609"/>
        <dbReference type="Rhea" id="RHEA-COMP:10232"/>
        <dbReference type="Rhea" id="RHEA-COMP:10233"/>
        <dbReference type="ChEBI" id="CHEBI:15378"/>
        <dbReference type="ChEBI" id="CHEBI:57856"/>
        <dbReference type="ChEBI" id="CHEBI:59789"/>
        <dbReference type="ChEBI" id="CHEBI:74411"/>
        <dbReference type="ChEBI" id="CHEBI:74493"/>
        <dbReference type="EC" id="2.1.1.182"/>
    </reaction>
</comment>
<organism evidence="10 11">
    <name type="scientific">Ostreibacterium oceani</name>
    <dbReference type="NCBI Taxonomy" id="2654998"/>
    <lineage>
        <taxon>Bacteria</taxon>
        <taxon>Pseudomonadati</taxon>
        <taxon>Pseudomonadota</taxon>
        <taxon>Gammaproteobacteria</taxon>
        <taxon>Cardiobacteriales</taxon>
        <taxon>Ostreibacteriaceae</taxon>
        <taxon>Ostreibacterium</taxon>
    </lineage>
</organism>
<dbReference type="GO" id="GO:0003723">
    <property type="term" value="F:RNA binding"/>
    <property type="evidence" value="ECO:0007669"/>
    <property type="project" value="UniProtKB-UniRule"/>
</dbReference>
<dbReference type="GO" id="GO:0052908">
    <property type="term" value="F:16S rRNA (adenine(1518)-N(6)/adenine(1519)-N(6))-dimethyltransferase activity"/>
    <property type="evidence" value="ECO:0007669"/>
    <property type="project" value="UniProtKB-EC"/>
</dbReference>